<reference evidence="3" key="1">
    <citation type="submission" date="2023-07" db="EMBL/GenBank/DDBJ databases">
        <title>draft genome sequence of fig (Ficus carica).</title>
        <authorList>
            <person name="Takahashi T."/>
            <person name="Nishimura K."/>
        </authorList>
    </citation>
    <scope>NUCLEOTIDE SEQUENCE</scope>
</reference>
<evidence type="ECO:0000256" key="1">
    <source>
        <dbReference type="SAM" id="MobiDB-lite"/>
    </source>
</evidence>
<comment type="caution">
    <text evidence="3">The sequence shown here is derived from an EMBL/GenBank/DDBJ whole genome shotgun (WGS) entry which is preliminary data.</text>
</comment>
<dbReference type="InterPro" id="IPR058352">
    <property type="entry name" value="DUF8039"/>
</dbReference>
<gene>
    <name evidence="3" type="ORF">TIFTF001_037736</name>
</gene>
<dbReference type="EMBL" id="BTGU01000672">
    <property type="protein sequence ID" value="GMN68678.1"/>
    <property type="molecule type" value="Genomic_DNA"/>
</dbReference>
<evidence type="ECO:0000313" key="4">
    <source>
        <dbReference type="Proteomes" id="UP001187192"/>
    </source>
</evidence>
<dbReference type="PANTHER" id="PTHR33018:SF34">
    <property type="entry name" value="OS02G0472350 PROTEIN"/>
    <property type="match status" value="1"/>
</dbReference>
<keyword evidence="4" id="KW-1185">Reference proteome</keyword>
<feature type="region of interest" description="Disordered" evidence="1">
    <location>
        <begin position="85"/>
        <end position="104"/>
    </location>
</feature>
<evidence type="ECO:0000313" key="3">
    <source>
        <dbReference type="EMBL" id="GMN68678.1"/>
    </source>
</evidence>
<organism evidence="3 4">
    <name type="scientific">Ficus carica</name>
    <name type="common">Common fig</name>
    <dbReference type="NCBI Taxonomy" id="3494"/>
    <lineage>
        <taxon>Eukaryota</taxon>
        <taxon>Viridiplantae</taxon>
        <taxon>Streptophyta</taxon>
        <taxon>Embryophyta</taxon>
        <taxon>Tracheophyta</taxon>
        <taxon>Spermatophyta</taxon>
        <taxon>Magnoliopsida</taxon>
        <taxon>eudicotyledons</taxon>
        <taxon>Gunneridae</taxon>
        <taxon>Pentapetalae</taxon>
        <taxon>rosids</taxon>
        <taxon>fabids</taxon>
        <taxon>Rosales</taxon>
        <taxon>Moraceae</taxon>
        <taxon>Ficeae</taxon>
        <taxon>Ficus</taxon>
    </lineage>
</organism>
<feature type="compositionally biased region" description="Polar residues" evidence="1">
    <location>
        <begin position="85"/>
        <end position="99"/>
    </location>
</feature>
<feature type="domain" description="DUF8039" evidence="2">
    <location>
        <begin position="336"/>
        <end position="420"/>
    </location>
</feature>
<protein>
    <recommendedName>
        <fullName evidence="2">DUF8039 domain-containing protein</fullName>
    </recommendedName>
</protein>
<dbReference type="AlphaFoldDB" id="A0AA88E6P0"/>
<sequence>MHGDELMSWIGVLAREHVPIWIQDWRSRDLDGLKDILLSPLMNAFGLQESVWTRLQKVIDNYPNIEEEDWVKFVQYRTSSQFQQLSDRGSEIRTNNEYSSRGGRDGYRKLDQEKFKKTGKWERRYGLWLEQQIGLDGELKNPACETLLIHDQYTCVLGASLMDGEIKIHRYGMHSYLNDSKCYLLKGIIRGFKDSITRSWPSIYFVFSGGLPIMEYNTQESQGTFESDGTSDVLSQALSRPEHKGRVRGQSKFVKPSQYFNLNQSSSQDNEVLSMRREIEELKALVHGLCANKDVAPSVDPNNVPTVDQHNSFKASCFAQEKQHGVSDPPTISVDSQECKLYIFDEVQGGQLLVAFGRAWLESLPTDTVHGIPLGEGNVRVSINVPKLKKSPLPIPTYEATTVEDAVNGFVAWPKTLVELDMSMNKVSRGLSHVPDPASGKKKNAKKSLEIKPSTLGQSSMRQGNQIEVPIPYTIMTFEMPVFLNFEDIYEFINLQEISANCILVYMRYLEELCRINGQAEKFAFVSPTLISLVRTDTEDAGMRDRADNLISFLHDVPKGRLYLVPITDGDIGFWESLTHGRTSSFILILFERRNETILRS</sequence>
<dbReference type="Pfam" id="PF26133">
    <property type="entry name" value="DUF8039"/>
    <property type="match status" value="1"/>
</dbReference>
<name>A0AA88E6P0_FICCA</name>
<proteinExistence type="predicted"/>
<accession>A0AA88E6P0</accession>
<evidence type="ECO:0000259" key="2">
    <source>
        <dbReference type="Pfam" id="PF26133"/>
    </source>
</evidence>
<dbReference type="Proteomes" id="UP001187192">
    <property type="component" value="Unassembled WGS sequence"/>
</dbReference>
<dbReference type="PANTHER" id="PTHR33018">
    <property type="entry name" value="OS10G0338966 PROTEIN-RELATED"/>
    <property type="match status" value="1"/>
</dbReference>
<feature type="region of interest" description="Disordered" evidence="1">
    <location>
        <begin position="431"/>
        <end position="460"/>
    </location>
</feature>